<evidence type="ECO:0000256" key="1">
    <source>
        <dbReference type="SAM" id="MobiDB-lite"/>
    </source>
</evidence>
<feature type="compositionally biased region" description="Polar residues" evidence="1">
    <location>
        <begin position="59"/>
        <end position="83"/>
    </location>
</feature>
<evidence type="ECO:0008006" key="4">
    <source>
        <dbReference type="Google" id="ProtNLM"/>
    </source>
</evidence>
<name>A0A9P7EK18_9AGAM</name>
<dbReference type="Proteomes" id="UP000807769">
    <property type="component" value="Unassembled WGS sequence"/>
</dbReference>
<feature type="compositionally biased region" description="Pro residues" evidence="1">
    <location>
        <begin position="109"/>
        <end position="119"/>
    </location>
</feature>
<feature type="compositionally biased region" description="Low complexity" evidence="1">
    <location>
        <begin position="483"/>
        <end position="495"/>
    </location>
</feature>
<feature type="compositionally biased region" description="Low complexity" evidence="1">
    <location>
        <begin position="893"/>
        <end position="907"/>
    </location>
</feature>
<keyword evidence="3" id="KW-1185">Reference proteome</keyword>
<feature type="region of interest" description="Disordered" evidence="1">
    <location>
        <begin position="405"/>
        <end position="424"/>
    </location>
</feature>
<feature type="region of interest" description="Disordered" evidence="1">
    <location>
        <begin position="441"/>
        <end position="556"/>
    </location>
</feature>
<gene>
    <name evidence="2" type="ORF">BJ212DRAFT_1330592</name>
</gene>
<feature type="region of interest" description="Disordered" evidence="1">
    <location>
        <begin position="362"/>
        <end position="383"/>
    </location>
</feature>
<dbReference type="OrthoDB" id="3270652at2759"/>
<feature type="region of interest" description="Disordered" evidence="1">
    <location>
        <begin position="880"/>
        <end position="914"/>
    </location>
</feature>
<evidence type="ECO:0000313" key="2">
    <source>
        <dbReference type="EMBL" id="KAG1822819.1"/>
    </source>
</evidence>
<dbReference type="RefSeq" id="XP_041197225.1">
    <property type="nucleotide sequence ID" value="XM_041334734.1"/>
</dbReference>
<protein>
    <recommendedName>
        <fullName evidence="4">Zinc-finger domain-containing protein</fullName>
    </recommendedName>
</protein>
<dbReference type="AlphaFoldDB" id="A0A9P7EK18"/>
<dbReference type="GeneID" id="64628751"/>
<feature type="region of interest" description="Disordered" evidence="1">
    <location>
        <begin position="684"/>
        <end position="707"/>
    </location>
</feature>
<feature type="region of interest" description="Disordered" evidence="1">
    <location>
        <begin position="266"/>
        <end position="345"/>
    </location>
</feature>
<evidence type="ECO:0000313" key="3">
    <source>
        <dbReference type="Proteomes" id="UP000807769"/>
    </source>
</evidence>
<comment type="caution">
    <text evidence="2">The sequence shown here is derived from an EMBL/GenBank/DDBJ whole genome shotgun (WGS) entry which is preliminary data.</text>
</comment>
<feature type="region of interest" description="Disordered" evidence="1">
    <location>
        <begin position="30"/>
        <end position="155"/>
    </location>
</feature>
<feature type="compositionally biased region" description="Acidic residues" evidence="1">
    <location>
        <begin position="581"/>
        <end position="591"/>
    </location>
</feature>
<feature type="region of interest" description="Disordered" evidence="1">
    <location>
        <begin position="581"/>
        <end position="635"/>
    </location>
</feature>
<feature type="compositionally biased region" description="Low complexity" evidence="1">
    <location>
        <begin position="266"/>
        <end position="281"/>
    </location>
</feature>
<feature type="compositionally biased region" description="Low complexity" evidence="1">
    <location>
        <begin position="332"/>
        <end position="343"/>
    </location>
</feature>
<reference evidence="2" key="1">
    <citation type="journal article" date="2020" name="New Phytol.">
        <title>Comparative genomics reveals dynamic genome evolution in host specialist ectomycorrhizal fungi.</title>
        <authorList>
            <person name="Lofgren L.A."/>
            <person name="Nguyen N.H."/>
            <person name="Vilgalys R."/>
            <person name="Ruytinx J."/>
            <person name="Liao H.L."/>
            <person name="Branco S."/>
            <person name="Kuo A."/>
            <person name="LaButti K."/>
            <person name="Lipzen A."/>
            <person name="Andreopoulos W."/>
            <person name="Pangilinan J."/>
            <person name="Riley R."/>
            <person name="Hundley H."/>
            <person name="Na H."/>
            <person name="Barry K."/>
            <person name="Grigoriev I.V."/>
            <person name="Stajich J.E."/>
            <person name="Kennedy P.G."/>
        </authorList>
    </citation>
    <scope>NUCLEOTIDE SEQUENCE</scope>
    <source>
        <strain evidence="2">MN1</strain>
    </source>
</reference>
<feature type="region of interest" description="Disordered" evidence="1">
    <location>
        <begin position="713"/>
        <end position="732"/>
    </location>
</feature>
<proteinExistence type="predicted"/>
<accession>A0A9P7EK18</accession>
<feature type="compositionally biased region" description="Polar residues" evidence="1">
    <location>
        <begin position="542"/>
        <end position="556"/>
    </location>
</feature>
<feature type="compositionally biased region" description="Polar residues" evidence="1">
    <location>
        <begin position="617"/>
        <end position="628"/>
    </location>
</feature>
<feature type="region of interest" description="Disordered" evidence="1">
    <location>
        <begin position="785"/>
        <end position="806"/>
    </location>
</feature>
<sequence length="1053" mass="112465">MDIDNPPPQDLDSVDPAQSLRAAALLSRKRRKVAVEQPPVPPQRPLVEQTLHLDYGQEDTATYSAPSVNFPATETRIPSTSEEVPNPIPEIEDGQIREEGEISDTEEAAPPPRPTSPPPKFRRLETSSKDTIASKPVPTSPVESNIRHRPSPRLDSPFMSKSAFESEIYQSPPPAFLQPFILETSTYRLDPDHVRPGLAMTEDQYNTAKDIVLDLLGWGVPPEYLIDCGLSRHVVFYVFTELNLRMPTNLDTNGLIPYPTPEMLSSIPASPSQSIRSSSSAMPPPPTIPSHKELTSPVAAASDHSRGRRVTRLGLRISSGGEPTVMKVEPTSPSAVDSSSSRSLHMIEQQRRQELLARKAVFASRKAKQSDSPGGSSSRDRDVEMSYVAPTEIVEDFLKSIPAVDSETAENGSNSPSLRPARYSSPENMEVDQAFLGLVTPQSTSSAEPSAFYSADSEMSGAGDTISPVTDAPPLSGSSTAPSSDTYSGASSSTAPVDYSNSTTPILAPATPGHDTNGLQRRGTKRPVAADFVDFDHGPGTSRASGNGYSSNGYTHPNLLRRNTGSFAGVSGMRRCVIELSDSEDDGDGEGTGDTGPYDGPSSYSPMIFARPPRFSGNGTPISSNSFANGEGRSTPVNLHLTNSNASGMSPAALAEKEEEIKKMRQMIAQREELRQKKLAAMSGKGTPAIQPTPAGPVTADPAVPSSSTVVIRSEDGSGAPINQEDTATPLHNGRVGGAQLSEATEDAVIADTQDHTEPTTVIQESTDIRVVISAEEVAPVGTSGEITSTKHTMGGVGFEPITNDGTVDEDQALTEEARSEKWESVSATFHETAGVFDGLPSSKVPKKESQDSQTSFPYYDSPFSTYPLLLSQLRATPFDDADSCQDPRRTATHSSRSSSRASASYAPNLSSPSSRASLIYCAPSLSHSCSTVFVPDLKPLKLATLQRALGQVSASDSGLRVCQYEVPGGGVCRDKDCNDLHLSRLASEPSDADVAAYVHGILPQPWRSRCDVRAIEIALERVRLGSSTRNIDERVRSALSGLGIPAVPSTRS</sequence>
<organism evidence="2 3">
    <name type="scientific">Suillus subaureus</name>
    <dbReference type="NCBI Taxonomy" id="48587"/>
    <lineage>
        <taxon>Eukaryota</taxon>
        <taxon>Fungi</taxon>
        <taxon>Dikarya</taxon>
        <taxon>Basidiomycota</taxon>
        <taxon>Agaricomycotina</taxon>
        <taxon>Agaricomycetes</taxon>
        <taxon>Agaricomycetidae</taxon>
        <taxon>Boletales</taxon>
        <taxon>Suillineae</taxon>
        <taxon>Suillaceae</taxon>
        <taxon>Suillus</taxon>
    </lineage>
</organism>
<feature type="region of interest" description="Disordered" evidence="1">
    <location>
        <begin position="837"/>
        <end position="859"/>
    </location>
</feature>
<dbReference type="EMBL" id="JABBWG010000005">
    <property type="protein sequence ID" value="KAG1822819.1"/>
    <property type="molecule type" value="Genomic_DNA"/>
</dbReference>